<dbReference type="AlphaFoldDB" id="A0A4P6Y879"/>
<evidence type="ECO:0000313" key="2">
    <source>
        <dbReference type="EMBL" id="QBN17978.1"/>
    </source>
</evidence>
<dbReference type="EMBL" id="CP037933">
    <property type="protein sequence ID" value="QBN17978.1"/>
    <property type="molecule type" value="Genomic_DNA"/>
</dbReference>
<dbReference type="Proteomes" id="UP000291124">
    <property type="component" value="Chromosome"/>
</dbReference>
<dbReference type="OrthoDB" id="1426903at2"/>
<proteinExistence type="predicted"/>
<organism evidence="2 3">
    <name type="scientific">Flavobacterium nackdongense</name>
    <dbReference type="NCBI Taxonomy" id="2547394"/>
    <lineage>
        <taxon>Bacteria</taxon>
        <taxon>Pseudomonadati</taxon>
        <taxon>Bacteroidota</taxon>
        <taxon>Flavobacteriia</taxon>
        <taxon>Flavobacteriales</taxon>
        <taxon>Flavobacteriaceae</taxon>
        <taxon>Flavobacterium</taxon>
    </lineage>
</organism>
<accession>A0A4P6Y879</accession>
<sequence>MKNIKTTLLFGALLLTANLNLQAQNQTFSIHADYVKPSMESDYVAVAKDFVAECKKHNLQNTGWTTMRLDNGTYMYFESIPNMAALDVDAFAPLADKMGKENFQALFDRFNKCYDRHGNYLLTRIESLTYMPEGALAAQEGQNYRKYHYLYVTPSTAKMVGEKMKAIKELYTKKGSKEYYRVYHSDFGTINEYFLVAISAKDEQSYAKQSAENETLIGAEGKKLLDDLFKNIARYEPVSGYIQPDLNYIAKK</sequence>
<gene>
    <name evidence="2" type="ORF">E1750_03880</name>
</gene>
<reference evidence="3" key="1">
    <citation type="submission" date="2019-03" db="EMBL/GenBank/DDBJ databases">
        <title>Flavobacterium sp.</title>
        <authorList>
            <person name="Kim H."/>
        </authorList>
    </citation>
    <scope>NUCLEOTIDE SEQUENCE [LARGE SCALE GENOMIC DNA]</scope>
    <source>
        <strain evidence="3">GS13</strain>
    </source>
</reference>
<dbReference type="KEGG" id="fnk:E1750_03880"/>
<keyword evidence="3" id="KW-1185">Reference proteome</keyword>
<evidence type="ECO:0000313" key="3">
    <source>
        <dbReference type="Proteomes" id="UP000291124"/>
    </source>
</evidence>
<feature type="signal peptide" evidence="1">
    <location>
        <begin position="1"/>
        <end position="23"/>
    </location>
</feature>
<evidence type="ECO:0000256" key="1">
    <source>
        <dbReference type="SAM" id="SignalP"/>
    </source>
</evidence>
<keyword evidence="1" id="KW-0732">Signal</keyword>
<dbReference type="RefSeq" id="WP_133275507.1">
    <property type="nucleotide sequence ID" value="NZ_CP037933.1"/>
</dbReference>
<name>A0A4P6Y879_9FLAO</name>
<protein>
    <submittedName>
        <fullName evidence="2">Uncharacterized protein</fullName>
    </submittedName>
</protein>
<feature type="chain" id="PRO_5020915017" evidence="1">
    <location>
        <begin position="24"/>
        <end position="252"/>
    </location>
</feature>